<dbReference type="OrthoDB" id="673795at2"/>
<dbReference type="AlphaFoldDB" id="A0A4R6W4Z5"/>
<evidence type="ECO:0000313" key="1">
    <source>
        <dbReference type="EMBL" id="TDQ73808.1"/>
    </source>
</evidence>
<protein>
    <submittedName>
        <fullName evidence="1">Uncharacterized protein</fullName>
    </submittedName>
</protein>
<comment type="caution">
    <text evidence="1">The sequence shown here is derived from an EMBL/GenBank/DDBJ whole genome shotgun (WGS) entry which is preliminary data.</text>
</comment>
<proteinExistence type="predicted"/>
<dbReference type="EMBL" id="SNYV01000018">
    <property type="protein sequence ID" value="TDQ73808.1"/>
    <property type="molecule type" value="Genomic_DNA"/>
</dbReference>
<keyword evidence="2" id="KW-1185">Reference proteome</keyword>
<gene>
    <name evidence="1" type="ORF">CLV99_4245</name>
</gene>
<dbReference type="RefSeq" id="WP_133586390.1">
    <property type="nucleotide sequence ID" value="NZ_SNYV01000018.1"/>
</dbReference>
<reference evidence="1 2" key="1">
    <citation type="submission" date="2019-03" db="EMBL/GenBank/DDBJ databases">
        <title>Genomic Encyclopedia of Archaeal and Bacterial Type Strains, Phase II (KMG-II): from individual species to whole genera.</title>
        <authorList>
            <person name="Goeker M."/>
        </authorList>
    </citation>
    <scope>NUCLEOTIDE SEQUENCE [LARGE SCALE GENOMIC DNA]</scope>
    <source>
        <strain evidence="1 2">DSM 28353</strain>
    </source>
</reference>
<accession>A0A4R6W4Z5</accession>
<sequence length="214" mass="25006">MKIFIIMFLILGSFPVLSFAQSTWFKEWFRQNKTQREYLINQNAALRVYIGYARKGYEIYNKGLTTIGAITNGEFTFHKDYFNSLKTVNPAITKFAGGVDILTWYEAILRSHKTNMAILTKSHSIQNEEIRYVNTVYERVIRDCSLMVDELNMIVSNATIEMTDDQRIQRIKELHVEMKDIYTFITSFGQDAVMLSISRNREKGNIRLSRVVQE</sequence>
<dbReference type="Proteomes" id="UP000295292">
    <property type="component" value="Unassembled WGS sequence"/>
</dbReference>
<evidence type="ECO:0000313" key="2">
    <source>
        <dbReference type="Proteomes" id="UP000295292"/>
    </source>
</evidence>
<name>A0A4R6W4Z5_9SPHI</name>
<organism evidence="1 2">
    <name type="scientific">Sphingobacterium yanglingense</name>
    <dbReference type="NCBI Taxonomy" id="1437280"/>
    <lineage>
        <taxon>Bacteria</taxon>
        <taxon>Pseudomonadati</taxon>
        <taxon>Bacteroidota</taxon>
        <taxon>Sphingobacteriia</taxon>
        <taxon>Sphingobacteriales</taxon>
        <taxon>Sphingobacteriaceae</taxon>
        <taxon>Sphingobacterium</taxon>
    </lineage>
</organism>